<dbReference type="AlphaFoldDB" id="A0A6P2HI24"/>
<evidence type="ECO:0000313" key="2">
    <source>
        <dbReference type="EMBL" id="VWB17419.1"/>
    </source>
</evidence>
<dbReference type="Gene3D" id="1.10.30.50">
    <property type="match status" value="1"/>
</dbReference>
<dbReference type="InterPro" id="IPR003615">
    <property type="entry name" value="HNH_nuc"/>
</dbReference>
<dbReference type="GO" id="GO:0003676">
    <property type="term" value="F:nucleic acid binding"/>
    <property type="evidence" value="ECO:0007669"/>
    <property type="project" value="InterPro"/>
</dbReference>
<dbReference type="GO" id="GO:0008270">
    <property type="term" value="F:zinc ion binding"/>
    <property type="evidence" value="ECO:0007669"/>
    <property type="project" value="InterPro"/>
</dbReference>
<keyword evidence="2" id="KW-0255">Endonuclease</keyword>
<evidence type="ECO:0000259" key="1">
    <source>
        <dbReference type="SMART" id="SM00507"/>
    </source>
</evidence>
<proteinExistence type="predicted"/>
<dbReference type="InterPro" id="IPR002711">
    <property type="entry name" value="HNH"/>
</dbReference>
<dbReference type="Pfam" id="PF01844">
    <property type="entry name" value="HNH"/>
    <property type="match status" value="1"/>
</dbReference>
<dbReference type="CDD" id="cd00085">
    <property type="entry name" value="HNHc"/>
    <property type="match status" value="1"/>
</dbReference>
<dbReference type="SMART" id="SM00507">
    <property type="entry name" value="HNHc"/>
    <property type="match status" value="1"/>
</dbReference>
<protein>
    <submittedName>
        <fullName evidence="2">HNH endonuclease</fullName>
    </submittedName>
</protein>
<accession>A0A6P2HI24</accession>
<dbReference type="GO" id="GO:0004519">
    <property type="term" value="F:endonuclease activity"/>
    <property type="evidence" value="ECO:0007669"/>
    <property type="project" value="UniProtKB-KW"/>
</dbReference>
<reference evidence="2 3" key="1">
    <citation type="submission" date="2019-09" db="EMBL/GenBank/DDBJ databases">
        <authorList>
            <person name="Depoorter E."/>
        </authorList>
    </citation>
    <scope>NUCLEOTIDE SEQUENCE [LARGE SCALE GENOMIC DNA]</scope>
    <source>
        <strain evidence="2">LMG 13014</strain>
    </source>
</reference>
<name>A0A6P2HI24_9BURK</name>
<sequence length="252" mass="28051">MPLCGTRQVCFVPIPSNPNYMNTASEPAHDAGSVIHFREDEANYLGWLASNPSGFVLNVRTPPEKKRLMLHRATCTDINRASSSDGPAPFTGGLYSKVCSRDPKQIAEWARDHVSGVAGYTHLCKRCKPQAPVYPLDEVLERQQHLLSDTEKSLRDTEAARRERLKKASKRAKVRYVMTRVFERNPDVIAEALHLARGICQGCGNPAPFERKATGRPYLEVHHVVPLAEGGDDTVSNAIALCPNCHRKRHYG</sequence>
<keyword evidence="2" id="KW-0378">Hydrolase</keyword>
<organism evidence="2 3">
    <name type="scientific">Burkholderia aenigmatica</name>
    <dbReference type="NCBI Taxonomy" id="2015348"/>
    <lineage>
        <taxon>Bacteria</taxon>
        <taxon>Pseudomonadati</taxon>
        <taxon>Pseudomonadota</taxon>
        <taxon>Betaproteobacteria</taxon>
        <taxon>Burkholderiales</taxon>
        <taxon>Burkholderiaceae</taxon>
        <taxon>Burkholderia</taxon>
        <taxon>Burkholderia cepacia complex</taxon>
    </lineage>
</organism>
<gene>
    <name evidence="2" type="ORF">BLA13014_00527</name>
</gene>
<evidence type="ECO:0000313" key="3">
    <source>
        <dbReference type="Proteomes" id="UP000494261"/>
    </source>
</evidence>
<dbReference type="EMBL" id="CABVQC010000002">
    <property type="protein sequence ID" value="VWB17419.1"/>
    <property type="molecule type" value="Genomic_DNA"/>
</dbReference>
<dbReference type="Proteomes" id="UP000494261">
    <property type="component" value="Unassembled WGS sequence"/>
</dbReference>
<keyword evidence="2" id="KW-0540">Nuclease</keyword>
<feature type="domain" description="HNH nuclease" evidence="1">
    <location>
        <begin position="189"/>
        <end position="247"/>
    </location>
</feature>